<dbReference type="RefSeq" id="WP_185103422.1">
    <property type="nucleotide sequence ID" value="NZ_BAAAXY010000303.1"/>
</dbReference>
<organism evidence="4 5">
    <name type="scientific">Nonomuraea rubra</name>
    <dbReference type="NCBI Taxonomy" id="46180"/>
    <lineage>
        <taxon>Bacteria</taxon>
        <taxon>Bacillati</taxon>
        <taxon>Actinomycetota</taxon>
        <taxon>Actinomycetes</taxon>
        <taxon>Streptosporangiales</taxon>
        <taxon>Streptosporangiaceae</taxon>
        <taxon>Nonomuraea</taxon>
    </lineage>
</organism>
<feature type="transmembrane region" description="Helical" evidence="2">
    <location>
        <begin position="379"/>
        <end position="399"/>
    </location>
</feature>
<comment type="caution">
    <text evidence="4">The sequence shown here is derived from an EMBL/GenBank/DDBJ whole genome shotgun (WGS) entry which is preliminary data.</text>
</comment>
<feature type="region of interest" description="Disordered" evidence="1">
    <location>
        <begin position="274"/>
        <end position="300"/>
    </location>
</feature>
<reference evidence="4 5" key="1">
    <citation type="submission" date="2020-08" db="EMBL/GenBank/DDBJ databases">
        <title>Sequencing the genomes of 1000 actinobacteria strains.</title>
        <authorList>
            <person name="Klenk H.-P."/>
        </authorList>
    </citation>
    <scope>NUCLEOTIDE SEQUENCE [LARGE SCALE GENOMIC DNA]</scope>
    <source>
        <strain evidence="4 5">DSM 43768</strain>
    </source>
</reference>
<feature type="transmembrane region" description="Helical" evidence="2">
    <location>
        <begin position="419"/>
        <end position="444"/>
    </location>
</feature>
<dbReference type="EMBL" id="JACHMI010000001">
    <property type="protein sequence ID" value="MBB6549030.1"/>
    <property type="molecule type" value="Genomic_DNA"/>
</dbReference>
<keyword evidence="2" id="KW-1133">Transmembrane helix</keyword>
<keyword evidence="2" id="KW-0812">Transmembrane</keyword>
<accession>A0A7X0TZ85</accession>
<dbReference type="Proteomes" id="UP000565579">
    <property type="component" value="Unassembled WGS sequence"/>
</dbReference>
<name>A0A7X0TZ85_9ACTN</name>
<feature type="transmembrane region" description="Helical" evidence="2">
    <location>
        <begin position="778"/>
        <end position="795"/>
    </location>
</feature>
<sequence length="896" mass="97960">MRRILVTVLIFSALTAALVTFLTNAADELGGTGHRPECPVTSAGDVRRTARLVVDNTDVPAPVLTSVTVVTVPLRAPLVGGLFQGRAHPAYRQSMHCLLRTGDGEWRWWERRKSPPAVVVGNDKVMITDTVYADVDYLVWELCRSPDQSLAPGPRGFPDCEAEAGVGPWRLHGPGAGRWYFELAADPAGTWDEVTLELPPGWLRAPIPLPAASGPRHLTWRGLSQPAGFTLLPDIDARSVITMNAHPGRSLSMLLLNLCDLAILLLPVIWTGTRSRGRKRSPSSGHPDPGDEPGLRERRARDAARARRRRRWRARLRLRFLLVPLTVTLITAVIDETNEWFGPSVSEGDAEFTYWAITTGALLLSGALMLGAARLWRALPAMVLVAAMYGGVGLSERLVPAGEEHLVFPDEMPLLPWSAPLAIGASLILVLLLLIAVLNGLRLAWRPCADAALPAWAWWAATSGAALTVSYVCYASARDRSWAAWLDYDTASIAGVAWDQLWLPYSVVWLVSGSGLLWLWPLALVLAYLREQAAVRAAIGLPLWHSPGAGPPTVTGPSGRRRLMVVWVFAAGAMSFSEYYGGLYLPVKFVATAVTLWLILRVSRSRVVALHRLDDGRPLLATLEPGVFEQVRERALTFLETRRTGRMSDSGAAERPEKLKEEFEKLEQWPPGQEGKLPTGISPLHLALLAGPEPPGRGGPAGLAWRTGSITLALGVIPMLYLLWWDVQAEGGPLSLTRDAGMWYSANVIQEVVFWFLPGYLLGLLWRELPGRTGAIRSLSLSGAYAAGVVAYWVPAEIMDLADVTGMSLRALLLFVVLTTAGLVTDMRTLRTVIQPWNRLGRFLLEVYRLESIPSQATFILAQIAAVLAIIQFVRGQGGEPQYPSIDPFQVPRPPG</sequence>
<feature type="transmembrane region" description="Helical" evidence="2">
    <location>
        <begin position="563"/>
        <end position="580"/>
    </location>
</feature>
<feature type="transmembrane region" description="Helical" evidence="2">
    <location>
        <begin position="807"/>
        <end position="825"/>
    </location>
</feature>
<feature type="transmembrane region" description="Helical" evidence="2">
    <location>
        <begin position="456"/>
        <end position="477"/>
    </location>
</feature>
<proteinExistence type="predicted"/>
<dbReference type="AlphaFoldDB" id="A0A7X0TZ85"/>
<dbReference type="Pfam" id="PF19683">
    <property type="entry name" value="DUF6185"/>
    <property type="match status" value="2"/>
</dbReference>
<feature type="transmembrane region" description="Helical" evidence="2">
    <location>
        <begin position="316"/>
        <end position="334"/>
    </location>
</feature>
<evidence type="ECO:0000256" key="3">
    <source>
        <dbReference type="SAM" id="SignalP"/>
    </source>
</evidence>
<evidence type="ECO:0000256" key="2">
    <source>
        <dbReference type="SAM" id="Phobius"/>
    </source>
</evidence>
<feature type="transmembrane region" description="Helical" evidence="2">
    <location>
        <begin position="354"/>
        <end position="372"/>
    </location>
</feature>
<feature type="chain" id="PRO_5031081344" evidence="3">
    <location>
        <begin position="26"/>
        <end position="896"/>
    </location>
</feature>
<feature type="transmembrane region" description="Helical" evidence="2">
    <location>
        <begin position="507"/>
        <end position="529"/>
    </location>
</feature>
<keyword evidence="3" id="KW-0732">Signal</keyword>
<feature type="signal peptide" evidence="3">
    <location>
        <begin position="1"/>
        <end position="25"/>
    </location>
</feature>
<evidence type="ECO:0000313" key="4">
    <source>
        <dbReference type="EMBL" id="MBB6549030.1"/>
    </source>
</evidence>
<keyword evidence="5" id="KW-1185">Reference proteome</keyword>
<feature type="transmembrane region" description="Helical" evidence="2">
    <location>
        <begin position="251"/>
        <end position="270"/>
    </location>
</feature>
<evidence type="ECO:0000256" key="1">
    <source>
        <dbReference type="SAM" id="MobiDB-lite"/>
    </source>
</evidence>
<evidence type="ECO:0000313" key="5">
    <source>
        <dbReference type="Proteomes" id="UP000565579"/>
    </source>
</evidence>
<feature type="transmembrane region" description="Helical" evidence="2">
    <location>
        <begin position="703"/>
        <end position="724"/>
    </location>
</feature>
<feature type="transmembrane region" description="Helical" evidence="2">
    <location>
        <begin position="586"/>
        <end position="603"/>
    </location>
</feature>
<gene>
    <name evidence="4" type="ORF">HD593_003825</name>
</gene>
<keyword evidence="2" id="KW-0472">Membrane</keyword>
<feature type="transmembrane region" description="Helical" evidence="2">
    <location>
        <begin position="744"/>
        <end position="766"/>
    </location>
</feature>
<dbReference type="InterPro" id="IPR046176">
    <property type="entry name" value="DUF6185"/>
</dbReference>
<protein>
    <submittedName>
        <fullName evidence="4">Uncharacterized protein</fullName>
    </submittedName>
</protein>